<evidence type="ECO:0000313" key="3">
    <source>
        <dbReference type="Proteomes" id="UP000094527"/>
    </source>
</evidence>
<name>A0A1D2M7T7_ORCCI</name>
<dbReference type="PANTHER" id="PTHR24413">
    <property type="entry name" value="SPECKLE-TYPE POZ PROTEIN"/>
    <property type="match status" value="1"/>
</dbReference>
<dbReference type="EMBL" id="LJIJ01002961">
    <property type="protein sequence ID" value="ODM89033.1"/>
    <property type="molecule type" value="Genomic_DNA"/>
</dbReference>
<protein>
    <submittedName>
        <fullName evidence="2">Kelch repeat protein M-T8</fullName>
    </submittedName>
</protein>
<dbReference type="CDD" id="cd18186">
    <property type="entry name" value="BTB_POZ_ZBTB_KLHL-like"/>
    <property type="match status" value="1"/>
</dbReference>
<keyword evidence="3" id="KW-1185">Reference proteome</keyword>
<comment type="caution">
    <text evidence="2">The sequence shown here is derived from an EMBL/GenBank/DDBJ whole genome shotgun (WGS) entry which is preliminary data.</text>
</comment>
<dbReference type="InterPro" id="IPR000210">
    <property type="entry name" value="BTB/POZ_dom"/>
</dbReference>
<evidence type="ECO:0000313" key="2">
    <source>
        <dbReference type="EMBL" id="ODM89033.1"/>
    </source>
</evidence>
<dbReference type="SUPFAM" id="SSF54695">
    <property type="entry name" value="POZ domain"/>
    <property type="match status" value="1"/>
</dbReference>
<accession>A0A1D2M7T7</accession>
<dbReference type="OrthoDB" id="5863680at2759"/>
<proteinExistence type="predicted"/>
<gene>
    <name evidence="2" type="ORF">Ocin01_17649</name>
</gene>
<dbReference type="Proteomes" id="UP000094527">
    <property type="component" value="Unassembled WGS sequence"/>
</dbReference>
<dbReference type="AlphaFoldDB" id="A0A1D2M7T7"/>
<dbReference type="InterPro" id="IPR011333">
    <property type="entry name" value="SKP1/BTB/POZ_sf"/>
</dbReference>
<evidence type="ECO:0000259" key="1">
    <source>
        <dbReference type="PROSITE" id="PS50097"/>
    </source>
</evidence>
<organism evidence="2 3">
    <name type="scientific">Orchesella cincta</name>
    <name type="common">Springtail</name>
    <name type="synonym">Podura cincta</name>
    <dbReference type="NCBI Taxonomy" id="48709"/>
    <lineage>
        <taxon>Eukaryota</taxon>
        <taxon>Metazoa</taxon>
        <taxon>Ecdysozoa</taxon>
        <taxon>Arthropoda</taxon>
        <taxon>Hexapoda</taxon>
        <taxon>Collembola</taxon>
        <taxon>Entomobryomorpha</taxon>
        <taxon>Entomobryoidea</taxon>
        <taxon>Orchesellidae</taxon>
        <taxon>Orchesellinae</taxon>
        <taxon>Orchesella</taxon>
    </lineage>
</organism>
<sequence>MTWIALVEFTHDIIEESKGTNCYKIDLKDNVFPQWYEDDKAEVLNYCQKLTNILTRKYAMEGKGALTLHFNWEPSPPAKLQLKLQGPLLKTLVEICGKDIALQILLNDPNHSDWELDIFSGSLKIMLPSANEAFCEYQHAEASSAVVCKTVQENIQKDVTILANSANGQGQEVLLANKVFLMAHSPVLKSLFEGNFSESKKNEIKMKYSLECVQALLDYMFTVSFEAAVKSSRLAVELFQAAHYYQIQHLENKLVEMFLERRSSWFEADAAIELFKAATQIELHSSAELKKKAFEILKSKGNLRESAEFGKLFAENPNIALEFTLMALEI</sequence>
<dbReference type="PROSITE" id="PS50097">
    <property type="entry name" value="BTB"/>
    <property type="match status" value="1"/>
</dbReference>
<dbReference type="SMART" id="SM00225">
    <property type="entry name" value="BTB"/>
    <property type="match status" value="1"/>
</dbReference>
<reference evidence="2 3" key="1">
    <citation type="journal article" date="2016" name="Genome Biol. Evol.">
        <title>Gene Family Evolution Reflects Adaptation to Soil Environmental Stressors in the Genome of the Collembolan Orchesella cincta.</title>
        <authorList>
            <person name="Faddeeva-Vakhrusheva A."/>
            <person name="Derks M.F."/>
            <person name="Anvar S.Y."/>
            <person name="Agamennone V."/>
            <person name="Suring W."/>
            <person name="Smit S."/>
            <person name="van Straalen N.M."/>
            <person name="Roelofs D."/>
        </authorList>
    </citation>
    <scope>NUCLEOTIDE SEQUENCE [LARGE SCALE GENOMIC DNA]</scope>
    <source>
        <tissue evidence="2">Mixed pool</tissue>
    </source>
</reference>
<dbReference type="Pfam" id="PF00651">
    <property type="entry name" value="BTB"/>
    <property type="match status" value="1"/>
</dbReference>
<feature type="domain" description="BTB" evidence="1">
    <location>
        <begin position="157"/>
        <end position="222"/>
    </location>
</feature>
<dbReference type="Gene3D" id="3.30.710.10">
    <property type="entry name" value="Potassium Channel Kv1.1, Chain A"/>
    <property type="match status" value="1"/>
</dbReference>